<evidence type="ECO:0000313" key="2">
    <source>
        <dbReference type="EMBL" id="KAE9541870.1"/>
    </source>
</evidence>
<keyword evidence="3" id="KW-1185">Reference proteome</keyword>
<dbReference type="AlphaFoldDB" id="A0A6G0U1R5"/>
<organism evidence="2 3">
    <name type="scientific">Aphis glycines</name>
    <name type="common">Soybean aphid</name>
    <dbReference type="NCBI Taxonomy" id="307491"/>
    <lineage>
        <taxon>Eukaryota</taxon>
        <taxon>Metazoa</taxon>
        <taxon>Ecdysozoa</taxon>
        <taxon>Arthropoda</taxon>
        <taxon>Hexapoda</taxon>
        <taxon>Insecta</taxon>
        <taxon>Pterygota</taxon>
        <taxon>Neoptera</taxon>
        <taxon>Paraneoptera</taxon>
        <taxon>Hemiptera</taxon>
        <taxon>Sternorrhyncha</taxon>
        <taxon>Aphidomorpha</taxon>
        <taxon>Aphidoidea</taxon>
        <taxon>Aphididae</taxon>
        <taxon>Aphidini</taxon>
        <taxon>Aphis</taxon>
        <taxon>Aphis</taxon>
    </lineage>
</organism>
<gene>
    <name evidence="2" type="ORF">AGLY_003861</name>
</gene>
<keyword evidence="1" id="KW-0472">Membrane</keyword>
<evidence type="ECO:0008006" key="4">
    <source>
        <dbReference type="Google" id="ProtNLM"/>
    </source>
</evidence>
<keyword evidence="1" id="KW-1133">Transmembrane helix</keyword>
<evidence type="ECO:0000256" key="1">
    <source>
        <dbReference type="SAM" id="Phobius"/>
    </source>
</evidence>
<feature type="transmembrane region" description="Helical" evidence="1">
    <location>
        <begin position="157"/>
        <end position="178"/>
    </location>
</feature>
<accession>A0A6G0U1R5</accession>
<dbReference type="EMBL" id="VYZN01000012">
    <property type="protein sequence ID" value="KAE9541870.1"/>
    <property type="molecule type" value="Genomic_DNA"/>
</dbReference>
<reference evidence="2 3" key="1">
    <citation type="submission" date="2019-08" db="EMBL/GenBank/DDBJ databases">
        <title>The genome of the soybean aphid Biotype 1, its phylome, world population structure and adaptation to the North American continent.</title>
        <authorList>
            <person name="Giordano R."/>
            <person name="Donthu R.K."/>
            <person name="Hernandez A.G."/>
            <person name="Wright C.L."/>
            <person name="Zimin A.V."/>
        </authorList>
    </citation>
    <scope>NUCLEOTIDE SEQUENCE [LARGE SCALE GENOMIC DNA]</scope>
    <source>
        <tissue evidence="2">Whole aphids</tissue>
    </source>
</reference>
<dbReference type="Proteomes" id="UP000475862">
    <property type="component" value="Unassembled WGS sequence"/>
</dbReference>
<comment type="caution">
    <text evidence="2">The sequence shown here is derived from an EMBL/GenBank/DDBJ whole genome shotgun (WGS) entry which is preliminary data.</text>
</comment>
<sequence length="188" mass="22578">MQYLSDLHVKLFTFFLIKNSSDVSPPNHDCQKNRNLIINQYNKIFILSIEIFGGYFIYMHCLRLTNVQHSKNRFTQARTIQAVIEVEQPNVHFRKKRILIVQHCFLFFGYQNYKKSYYSKNSKSQNKLNEPVENNLVENYIILIWSRRLTTTLYVQMYKLFDLYFSSSITFLDILFFLEFPASFDFQG</sequence>
<keyword evidence="1" id="KW-0812">Transmembrane</keyword>
<protein>
    <recommendedName>
        <fullName evidence="4">Transmembrane protein</fullName>
    </recommendedName>
</protein>
<feature type="transmembrane region" description="Helical" evidence="1">
    <location>
        <begin position="44"/>
        <end position="64"/>
    </location>
</feature>
<proteinExistence type="predicted"/>
<name>A0A6G0U1R5_APHGL</name>
<evidence type="ECO:0000313" key="3">
    <source>
        <dbReference type="Proteomes" id="UP000475862"/>
    </source>
</evidence>